<accession>A0ABR4LMA8</accession>
<organism evidence="2 3">
    <name type="scientific">Aspergillus lucknowensis</name>
    <dbReference type="NCBI Taxonomy" id="176173"/>
    <lineage>
        <taxon>Eukaryota</taxon>
        <taxon>Fungi</taxon>
        <taxon>Dikarya</taxon>
        <taxon>Ascomycota</taxon>
        <taxon>Pezizomycotina</taxon>
        <taxon>Eurotiomycetes</taxon>
        <taxon>Eurotiomycetidae</taxon>
        <taxon>Eurotiales</taxon>
        <taxon>Aspergillaceae</taxon>
        <taxon>Aspergillus</taxon>
        <taxon>Aspergillus subgen. Nidulantes</taxon>
    </lineage>
</organism>
<feature type="region of interest" description="Disordered" evidence="1">
    <location>
        <begin position="1"/>
        <end position="53"/>
    </location>
</feature>
<evidence type="ECO:0000313" key="2">
    <source>
        <dbReference type="EMBL" id="KAL2865642.1"/>
    </source>
</evidence>
<evidence type="ECO:0008006" key="4">
    <source>
        <dbReference type="Google" id="ProtNLM"/>
    </source>
</evidence>
<evidence type="ECO:0000313" key="3">
    <source>
        <dbReference type="Proteomes" id="UP001610432"/>
    </source>
</evidence>
<dbReference type="RefSeq" id="XP_070884621.1">
    <property type="nucleotide sequence ID" value="XM_071031332.1"/>
</dbReference>
<protein>
    <recommendedName>
        <fullName evidence="4">Clr5 domain-containing protein</fullName>
    </recommendedName>
</protein>
<keyword evidence="3" id="KW-1185">Reference proteome</keyword>
<dbReference type="GeneID" id="98146404"/>
<reference evidence="2 3" key="1">
    <citation type="submission" date="2024-07" db="EMBL/GenBank/DDBJ databases">
        <title>Section-level genome sequencing and comparative genomics of Aspergillus sections Usti and Cavernicolus.</title>
        <authorList>
            <consortium name="Lawrence Berkeley National Laboratory"/>
            <person name="Nybo J.L."/>
            <person name="Vesth T.C."/>
            <person name="Theobald S."/>
            <person name="Frisvad J.C."/>
            <person name="Larsen T.O."/>
            <person name="Kjaerboelling I."/>
            <person name="Rothschild-Mancinelli K."/>
            <person name="Lyhne E.K."/>
            <person name="Kogle M.E."/>
            <person name="Barry K."/>
            <person name="Clum A."/>
            <person name="Na H."/>
            <person name="Ledsgaard L."/>
            <person name="Lin J."/>
            <person name="Lipzen A."/>
            <person name="Kuo A."/>
            <person name="Riley R."/>
            <person name="Mondo S."/>
            <person name="Labutti K."/>
            <person name="Haridas S."/>
            <person name="Pangalinan J."/>
            <person name="Salamov A.A."/>
            <person name="Simmons B.A."/>
            <person name="Magnuson J.K."/>
            <person name="Chen J."/>
            <person name="Drula E."/>
            <person name="Henrissat B."/>
            <person name="Wiebenga A."/>
            <person name="Lubbers R.J."/>
            <person name="Gomes A.C."/>
            <person name="Macurrencykelacurrency M.R."/>
            <person name="Stajich J."/>
            <person name="Grigoriev I.V."/>
            <person name="Mortensen U.H."/>
            <person name="De Vries R.P."/>
            <person name="Baker S.E."/>
            <person name="Andersen M.R."/>
        </authorList>
    </citation>
    <scope>NUCLEOTIDE SEQUENCE [LARGE SCALE GENOMIC DNA]</scope>
    <source>
        <strain evidence="2 3">CBS 449.75</strain>
    </source>
</reference>
<evidence type="ECO:0000256" key="1">
    <source>
        <dbReference type="SAM" id="MobiDB-lite"/>
    </source>
</evidence>
<name>A0ABR4LMA8_9EURO</name>
<comment type="caution">
    <text evidence="2">The sequence shown here is derived from an EMBL/GenBank/DDBJ whole genome shotgun (WGS) entry which is preliminary data.</text>
</comment>
<feature type="region of interest" description="Disordered" evidence="1">
    <location>
        <begin position="184"/>
        <end position="214"/>
    </location>
</feature>
<dbReference type="EMBL" id="JBFXLQ010000030">
    <property type="protein sequence ID" value="KAL2865642.1"/>
    <property type="molecule type" value="Genomic_DNA"/>
</dbReference>
<proteinExistence type="predicted"/>
<sequence>MAGTSETPAIVRQERPIKQVPAAPNSDAFAVKCVPRQDSPNAKDPRNRTTYHPEQTEWTWENLPDILYQLKPEGKINRTEEPPALPELIHGQRVRDFPVLPNNISSTVEEFRVEAWMRLDRRIRLKDITDRMHPDFRVNENALQQRGVRFRQAFRMLAWDSGNKRSRQLEAELLHEMEQHGLDVNSNSTRGLTPGLIDPKKGEAGGRMPIPSGWGPKKYSARLRKHQSIEAQILEKSKPLTPITPITKFVHEYMPFDEYSKHPNGALPVIQGIIPDEELPKTVNMADLDLSRDVKQPQPQIKQDEDSLPLLWDPDRLSWRAPFWTPSSALNICGFCANSCFETPKQEADEFFQPILPSLDAQSKPKTPAADIFPLVSPIKLDTYGEEEQYHIFESMLDEYRAGSRYVAEMPYHSLPSP</sequence>
<gene>
    <name evidence="2" type="ORF">BJX67DRAFT_373034</name>
</gene>
<dbReference type="Proteomes" id="UP001610432">
    <property type="component" value="Unassembled WGS sequence"/>
</dbReference>